<dbReference type="CDD" id="cd02516">
    <property type="entry name" value="CDP-ME_synthetase"/>
    <property type="match status" value="1"/>
</dbReference>
<dbReference type="EC" id="2.7.7.60" evidence="4"/>
<dbReference type="EMBL" id="PDKU01000004">
    <property type="protein sequence ID" value="PPI86386.1"/>
    <property type="molecule type" value="Genomic_DNA"/>
</dbReference>
<comment type="catalytic activity">
    <reaction evidence="4">
        <text>2-C-methyl-D-erythritol 4-phosphate + CTP + H(+) = 4-CDP-2-C-methyl-D-erythritol + diphosphate</text>
        <dbReference type="Rhea" id="RHEA:13429"/>
        <dbReference type="ChEBI" id="CHEBI:15378"/>
        <dbReference type="ChEBI" id="CHEBI:33019"/>
        <dbReference type="ChEBI" id="CHEBI:37563"/>
        <dbReference type="ChEBI" id="CHEBI:57823"/>
        <dbReference type="ChEBI" id="CHEBI:58262"/>
        <dbReference type="EC" id="2.7.7.60"/>
    </reaction>
</comment>
<dbReference type="AlphaFoldDB" id="A0A2P5SVP4"/>
<comment type="function">
    <text evidence="4">Catalyzes the formation of 4-diphosphocytidyl-2-C-methyl-D-erythritol from CTP and 2-C-methyl-D-erythritol 4-phosphate (MEP).</text>
</comment>
<reference evidence="5 6" key="1">
    <citation type="journal article" date="2018" name="Genome Biol. Evol.">
        <title>Cladogenesis and Genomic Streamlining in Extracellular Endosymbionts of Tropical Stink Bugs.</title>
        <authorList>
            <person name="Otero-Bravo A."/>
            <person name="Goffredi S."/>
            <person name="Sabree Z.L."/>
        </authorList>
    </citation>
    <scope>NUCLEOTIDE SEQUENCE [LARGE SCALE GENOMIC DNA]</scope>
    <source>
        <strain evidence="5 6">SoEL</strain>
    </source>
</reference>
<dbReference type="PANTHER" id="PTHR32125:SF4">
    <property type="entry name" value="2-C-METHYL-D-ERYTHRITOL 4-PHOSPHATE CYTIDYLYLTRANSFERASE, CHLOROPLASTIC"/>
    <property type="match status" value="1"/>
</dbReference>
<dbReference type="InterPro" id="IPR034683">
    <property type="entry name" value="IspD/TarI"/>
</dbReference>
<dbReference type="OrthoDB" id="9806837at2"/>
<feature type="site" description="Transition state stabilizer" evidence="4">
    <location>
        <position position="28"/>
    </location>
</feature>
<comment type="similarity">
    <text evidence="4">Belongs to the IspD/TarI cytidylyltransferase family. IspD subfamily.</text>
</comment>
<dbReference type="InterPro" id="IPR050088">
    <property type="entry name" value="IspD/TarI_cytidylyltransf_bact"/>
</dbReference>
<evidence type="ECO:0000313" key="6">
    <source>
        <dbReference type="Proteomes" id="UP000296144"/>
    </source>
</evidence>
<feature type="site" description="Transition state stabilizer" evidence="4">
    <location>
        <position position="21"/>
    </location>
</feature>
<evidence type="ECO:0000256" key="3">
    <source>
        <dbReference type="ARBA" id="ARBA00023229"/>
    </source>
</evidence>
<dbReference type="InterPro" id="IPR029044">
    <property type="entry name" value="Nucleotide-diphossugar_trans"/>
</dbReference>
<feature type="site" description="Positions MEP for the nucleophilic attack" evidence="4">
    <location>
        <position position="158"/>
    </location>
</feature>
<feature type="site" description="Positions MEP for the nucleophilic attack" evidence="4">
    <location>
        <position position="214"/>
    </location>
</feature>
<keyword evidence="1 4" id="KW-0808">Transferase</keyword>
<dbReference type="RefSeq" id="WP_136130329.1">
    <property type="nucleotide sequence ID" value="NZ_PDKU01000004.1"/>
</dbReference>
<comment type="caution">
    <text evidence="5">The sequence shown here is derived from an EMBL/GenBank/DDBJ whole genome shotgun (WGS) entry which is preliminary data.</text>
</comment>
<evidence type="ECO:0000256" key="1">
    <source>
        <dbReference type="ARBA" id="ARBA00022679"/>
    </source>
</evidence>
<dbReference type="Pfam" id="PF01128">
    <property type="entry name" value="IspD"/>
    <property type="match status" value="1"/>
</dbReference>
<keyword evidence="6" id="KW-1185">Reference proteome</keyword>
<comment type="subunit">
    <text evidence="4">Homodimer.</text>
</comment>
<dbReference type="SUPFAM" id="SSF53448">
    <property type="entry name" value="Nucleotide-diphospho-sugar transferases"/>
    <property type="match status" value="1"/>
</dbReference>
<dbReference type="UniPathway" id="UPA00056">
    <property type="reaction ID" value="UER00093"/>
</dbReference>
<dbReference type="NCBIfam" id="TIGR00453">
    <property type="entry name" value="ispD"/>
    <property type="match status" value="1"/>
</dbReference>
<sequence>MINLYKKDIVAIVPAAGIGRRMQINYPKQYITIGKKTIIEHSITSLLTHPDIKQIIIALNSEDQYFTTLPIANNHKVSCVIGGDTRAKSVLAGLKIAPITNWVLVHDASRPCLHTDDLLRLIKIRDKTNIGGILAAPLTDTIKLNKTGKDVIDRTLERKNLWRALTPQFFSRSLLISCLEEALFNDVNITDEANALEYCGYYPILIKGRSDNIKITYSEDILLAEFYLNKQFEG</sequence>
<accession>A0A2P5SVP4</accession>
<protein>
    <recommendedName>
        <fullName evidence="4">2-C-methyl-D-erythritol 4-phosphate cytidylyltransferase</fullName>
        <ecNumber evidence="4">2.7.7.60</ecNumber>
    </recommendedName>
    <alternativeName>
        <fullName evidence="4">4-diphosphocytidyl-2C-methyl-D-erythritol synthase</fullName>
    </alternativeName>
    <alternativeName>
        <fullName evidence="4">MEP cytidylyltransferase</fullName>
        <shortName evidence="4">MCT</shortName>
    </alternativeName>
</protein>
<dbReference type="Proteomes" id="UP000296144">
    <property type="component" value="Unassembled WGS sequence"/>
</dbReference>
<dbReference type="GO" id="GO:0050518">
    <property type="term" value="F:2-C-methyl-D-erythritol 4-phosphate cytidylyltransferase activity"/>
    <property type="evidence" value="ECO:0007669"/>
    <property type="project" value="UniProtKB-UniRule"/>
</dbReference>
<gene>
    <name evidence="4" type="primary">ispD</name>
    <name evidence="5" type="ORF">CRV10_02820</name>
</gene>
<comment type="pathway">
    <text evidence="4">Isoprenoid biosynthesis; isopentenyl diphosphate biosynthesis via DXP pathway; isopentenyl diphosphate from 1-deoxy-D-xylulose 5-phosphate: step 2/6.</text>
</comment>
<dbReference type="Gene3D" id="3.90.550.10">
    <property type="entry name" value="Spore Coat Polysaccharide Biosynthesis Protein SpsA, Chain A"/>
    <property type="match status" value="1"/>
</dbReference>
<evidence type="ECO:0000256" key="2">
    <source>
        <dbReference type="ARBA" id="ARBA00022695"/>
    </source>
</evidence>
<organism evidence="5 6">
    <name type="scientific">Candidatus Pantoea edessiphila</name>
    <dbReference type="NCBI Taxonomy" id="2044610"/>
    <lineage>
        <taxon>Bacteria</taxon>
        <taxon>Pseudomonadati</taxon>
        <taxon>Pseudomonadota</taxon>
        <taxon>Gammaproteobacteria</taxon>
        <taxon>Enterobacterales</taxon>
        <taxon>Erwiniaceae</taxon>
        <taxon>Pantoea</taxon>
    </lineage>
</organism>
<dbReference type="PANTHER" id="PTHR32125">
    <property type="entry name" value="2-C-METHYL-D-ERYTHRITOL 4-PHOSPHATE CYTIDYLYLTRANSFERASE, CHLOROPLASTIC"/>
    <property type="match status" value="1"/>
</dbReference>
<dbReference type="InterPro" id="IPR001228">
    <property type="entry name" value="IspD"/>
</dbReference>
<proteinExistence type="inferred from homology"/>
<keyword evidence="3 4" id="KW-0414">Isoprene biosynthesis</keyword>
<dbReference type="GO" id="GO:0019288">
    <property type="term" value="P:isopentenyl diphosphate biosynthetic process, methylerythritol 4-phosphate pathway"/>
    <property type="evidence" value="ECO:0007669"/>
    <property type="project" value="UniProtKB-UniRule"/>
</dbReference>
<dbReference type="FunFam" id="3.90.550.10:FF:000003">
    <property type="entry name" value="2-C-methyl-D-erythritol 4-phosphate cytidylyltransferase"/>
    <property type="match status" value="1"/>
</dbReference>
<keyword evidence="2 4" id="KW-0548">Nucleotidyltransferase</keyword>
<evidence type="ECO:0000256" key="4">
    <source>
        <dbReference type="HAMAP-Rule" id="MF_00108"/>
    </source>
</evidence>
<name>A0A2P5SVP4_9GAMM</name>
<evidence type="ECO:0000313" key="5">
    <source>
        <dbReference type="EMBL" id="PPI86386.1"/>
    </source>
</evidence>
<dbReference type="HAMAP" id="MF_00108">
    <property type="entry name" value="IspD"/>
    <property type="match status" value="1"/>
</dbReference>